<evidence type="ECO:0000256" key="4">
    <source>
        <dbReference type="ARBA" id="ARBA00022840"/>
    </source>
</evidence>
<protein>
    <recommendedName>
        <fullName evidence="5">Thiamine diphosphokinase</fullName>
        <ecNumber evidence="5">2.7.6.2</ecNumber>
    </recommendedName>
</protein>
<organism evidence="8 9">
    <name type="scientific">Segatella bryantii</name>
    <name type="common">Prevotella bryantii</name>
    <dbReference type="NCBI Taxonomy" id="77095"/>
    <lineage>
        <taxon>Bacteria</taxon>
        <taxon>Pseudomonadati</taxon>
        <taxon>Bacteroidota</taxon>
        <taxon>Bacteroidia</taxon>
        <taxon>Bacteroidales</taxon>
        <taxon>Prevotellaceae</taxon>
        <taxon>Segatella</taxon>
    </lineage>
</organism>
<dbReference type="GO" id="GO:0006772">
    <property type="term" value="P:thiamine metabolic process"/>
    <property type="evidence" value="ECO:0007669"/>
    <property type="project" value="UniProtKB-UniRule"/>
</dbReference>
<keyword evidence="3" id="KW-0418">Kinase</keyword>
<dbReference type="GO" id="GO:0004788">
    <property type="term" value="F:thiamine diphosphokinase activity"/>
    <property type="evidence" value="ECO:0007669"/>
    <property type="project" value="UniProtKB-UniRule"/>
</dbReference>
<sequence length="215" mass="24327">MIFPLITESYHPEAVIIAGGDYPTHPIPLALLRHAKFVCCCDGTAQTYIEHGYIPHAIVGDGDSLTEEFKTKYQSIFHHISEQEDNDLTKATRYCMAKGYTSICYLGATGKREDHTLGNISLLIRYMHAFHIQATMVTDHGYFTPAEGKNQFESFRGQQISIFNFGCTTLYSEGCKWNTYAFNELWQGTLNEAIGDTITFEGNGKYLVYRTFNSK</sequence>
<gene>
    <name evidence="8" type="ORF">PRRU23_18630</name>
</gene>
<dbReference type="GO" id="GO:0005524">
    <property type="term" value="F:ATP binding"/>
    <property type="evidence" value="ECO:0007669"/>
    <property type="project" value="UniProtKB-KW"/>
</dbReference>
<dbReference type="InterPro" id="IPR049442">
    <property type="entry name" value="Thi_PPkinase-like_C"/>
</dbReference>
<comment type="caution">
    <text evidence="8">The sequence shown here is derived from an EMBL/GenBank/DDBJ whole genome shotgun (WGS) entry which is preliminary data.</text>
</comment>
<dbReference type="Proteomes" id="UP000887043">
    <property type="component" value="Unassembled WGS sequence"/>
</dbReference>
<evidence type="ECO:0000259" key="6">
    <source>
        <dbReference type="Pfam" id="PF04263"/>
    </source>
</evidence>
<evidence type="ECO:0000256" key="2">
    <source>
        <dbReference type="ARBA" id="ARBA00022741"/>
    </source>
</evidence>
<evidence type="ECO:0000256" key="5">
    <source>
        <dbReference type="NCBIfam" id="TIGR01378"/>
    </source>
</evidence>
<keyword evidence="4" id="KW-0067">ATP-binding</keyword>
<dbReference type="AlphaFoldDB" id="A0AA37MEC5"/>
<dbReference type="NCBIfam" id="TIGR01378">
    <property type="entry name" value="thi_PPkinase"/>
    <property type="match status" value="1"/>
</dbReference>
<dbReference type="PANTHER" id="PTHR41299:SF1">
    <property type="entry name" value="THIAMINE PYROPHOSPHOKINASE"/>
    <property type="match status" value="1"/>
</dbReference>
<evidence type="ECO:0000259" key="7">
    <source>
        <dbReference type="Pfam" id="PF21275"/>
    </source>
</evidence>
<evidence type="ECO:0000313" key="9">
    <source>
        <dbReference type="Proteomes" id="UP000887043"/>
    </source>
</evidence>
<dbReference type="RefSeq" id="WP_006282075.1">
    <property type="nucleotide sequence ID" value="NZ_BPTR01000001.1"/>
</dbReference>
<accession>A0AA37MEC5</accession>
<dbReference type="CDD" id="cd07995">
    <property type="entry name" value="TPK"/>
    <property type="match status" value="1"/>
</dbReference>
<proteinExistence type="predicted"/>
<dbReference type="PANTHER" id="PTHR41299">
    <property type="entry name" value="THIAMINE PYROPHOSPHOKINASE"/>
    <property type="match status" value="1"/>
</dbReference>
<dbReference type="EC" id="2.7.6.2" evidence="5"/>
<dbReference type="Pfam" id="PF04263">
    <property type="entry name" value="TPK_catalytic"/>
    <property type="match status" value="1"/>
</dbReference>
<evidence type="ECO:0000256" key="3">
    <source>
        <dbReference type="ARBA" id="ARBA00022777"/>
    </source>
</evidence>
<keyword evidence="2" id="KW-0547">Nucleotide-binding</keyword>
<reference evidence="8" key="1">
    <citation type="submission" date="2021-08" db="EMBL/GenBank/DDBJ databases">
        <title>Prevotella lacticifex sp. nov., isolated from rumen of cow.</title>
        <authorList>
            <person name="Shinkai T."/>
            <person name="Ikeyama N."/>
            <person name="Kumagai M."/>
            <person name="Ohmori H."/>
            <person name="Sakamoto M."/>
            <person name="Ohkuma M."/>
            <person name="Mitsumori M."/>
        </authorList>
    </citation>
    <scope>NUCLEOTIDE SEQUENCE</scope>
    <source>
        <strain evidence="8">DSM 11371</strain>
    </source>
</reference>
<dbReference type="InterPro" id="IPR007371">
    <property type="entry name" value="TPK_catalytic"/>
</dbReference>
<dbReference type="EMBL" id="BPTR01000001">
    <property type="protein sequence ID" value="GJG28163.1"/>
    <property type="molecule type" value="Genomic_DNA"/>
</dbReference>
<dbReference type="GO" id="GO:0009229">
    <property type="term" value="P:thiamine diphosphate biosynthetic process"/>
    <property type="evidence" value="ECO:0007669"/>
    <property type="project" value="InterPro"/>
</dbReference>
<feature type="domain" description="Thiamin pyrophosphokinase-like substrate-binding" evidence="7">
    <location>
        <begin position="141"/>
        <end position="209"/>
    </location>
</feature>
<dbReference type="SUPFAM" id="SSF63999">
    <property type="entry name" value="Thiamin pyrophosphokinase, catalytic domain"/>
    <property type="match status" value="1"/>
</dbReference>
<dbReference type="Pfam" id="PF21275">
    <property type="entry name" value="Thi_PPkinase_C"/>
    <property type="match status" value="1"/>
</dbReference>
<dbReference type="InterPro" id="IPR053149">
    <property type="entry name" value="TPK"/>
</dbReference>
<dbReference type="Gene3D" id="3.40.50.10240">
    <property type="entry name" value="Thiamin pyrophosphokinase, catalytic domain"/>
    <property type="match status" value="1"/>
</dbReference>
<feature type="domain" description="Thiamin pyrophosphokinase catalytic" evidence="6">
    <location>
        <begin position="31"/>
        <end position="128"/>
    </location>
</feature>
<dbReference type="InterPro" id="IPR006282">
    <property type="entry name" value="Thi_PPkinase"/>
</dbReference>
<evidence type="ECO:0000313" key="8">
    <source>
        <dbReference type="EMBL" id="GJG28163.1"/>
    </source>
</evidence>
<evidence type="ECO:0000256" key="1">
    <source>
        <dbReference type="ARBA" id="ARBA00022679"/>
    </source>
</evidence>
<keyword evidence="1" id="KW-0808">Transferase</keyword>
<name>A0AA37MEC5_SEGBR</name>
<dbReference type="GO" id="GO:0016301">
    <property type="term" value="F:kinase activity"/>
    <property type="evidence" value="ECO:0007669"/>
    <property type="project" value="UniProtKB-KW"/>
</dbReference>
<dbReference type="InterPro" id="IPR036759">
    <property type="entry name" value="TPK_catalytic_sf"/>
</dbReference>